<dbReference type="HOGENOM" id="CLU_943051_0_0_6"/>
<accession>E6WTW9</accession>
<gene>
    <name evidence="2" type="ordered locus">Psesu_1776</name>
</gene>
<protein>
    <recommendedName>
        <fullName evidence="4">Auto-transporter adhesin head GIN domain-containing protein</fullName>
    </recommendedName>
</protein>
<dbReference type="Gene3D" id="2.160.20.120">
    <property type="match status" value="1"/>
</dbReference>
<sequence>MRNLLPLLLCLAIVPGTALAEKRCDKSEARDLQLDLDGVRTVRVETAQHTLRLAAAAAGQHRITGRACAPSSEALAALELVQKREGDTLVVSARGPDWKLLGLRPQSDVWMDLAGTVPDDVLVQLVVGSGDVFLDGGARASADVGSGDARVRDVRGLVTGKVGSGDLEVVRAGALKVLAIGSGDVKASGIRGDVEVGSIGSGDFELEDAGGNVEIGSIGSGDAELERIGGTVKVGSIGSGDLEVLGAAALQVSRVGSGDVSHRDVPQVELPRRK</sequence>
<evidence type="ECO:0008006" key="4">
    <source>
        <dbReference type="Google" id="ProtNLM"/>
    </source>
</evidence>
<feature type="signal peptide" evidence="1">
    <location>
        <begin position="1"/>
        <end position="20"/>
    </location>
</feature>
<organism evidence="2 3">
    <name type="scientific">Pseudoxanthomonas suwonensis (strain 11-1)</name>
    <dbReference type="NCBI Taxonomy" id="743721"/>
    <lineage>
        <taxon>Bacteria</taxon>
        <taxon>Pseudomonadati</taxon>
        <taxon>Pseudomonadota</taxon>
        <taxon>Gammaproteobacteria</taxon>
        <taxon>Lysobacterales</taxon>
        <taxon>Lysobacteraceae</taxon>
        <taxon>Pseudoxanthomonas</taxon>
    </lineage>
</organism>
<proteinExistence type="predicted"/>
<evidence type="ECO:0000313" key="2">
    <source>
        <dbReference type="EMBL" id="ADV27618.1"/>
    </source>
</evidence>
<name>E6WTW9_PSEUU</name>
<dbReference type="OrthoDB" id="5944342at2"/>
<keyword evidence="3" id="KW-1185">Reference proteome</keyword>
<reference evidence="2 3" key="1">
    <citation type="submission" date="2011-01" db="EMBL/GenBank/DDBJ databases">
        <title>Complete sequence of Pseudoxanthomonas suwonensis 11-1.</title>
        <authorList>
            <consortium name="US DOE Joint Genome Institute"/>
            <person name="Lucas S."/>
            <person name="Copeland A."/>
            <person name="Lapidus A."/>
            <person name="Cheng J.-F."/>
            <person name="Goodwin L."/>
            <person name="Pitluck S."/>
            <person name="Teshima H."/>
            <person name="Detter J.C."/>
            <person name="Han C."/>
            <person name="Tapia R."/>
            <person name="Land M."/>
            <person name="Hauser L."/>
            <person name="Kyrpides N."/>
            <person name="Ivanova N."/>
            <person name="Ovchinnikova G."/>
            <person name="Siebers A.K."/>
            <person name="Allgaier M."/>
            <person name="Thelen M.P."/>
            <person name="Hugenholtz P."/>
            <person name="Gladden J."/>
            <person name="Woyke T."/>
        </authorList>
    </citation>
    <scope>NUCLEOTIDE SEQUENCE [LARGE SCALE GENOMIC DNA]</scope>
    <source>
        <strain evidence="3">11-1</strain>
    </source>
</reference>
<dbReference type="EMBL" id="CP002446">
    <property type="protein sequence ID" value="ADV27618.1"/>
    <property type="molecule type" value="Genomic_DNA"/>
</dbReference>
<dbReference type="KEGG" id="psu:Psesu_1776"/>
<dbReference type="Proteomes" id="UP000008632">
    <property type="component" value="Chromosome"/>
</dbReference>
<dbReference type="RefSeq" id="WP_013535446.1">
    <property type="nucleotide sequence ID" value="NC_014924.1"/>
</dbReference>
<keyword evidence="1" id="KW-0732">Signal</keyword>
<dbReference type="STRING" id="743721.Psesu_1776"/>
<feature type="chain" id="PRO_5003212443" description="Auto-transporter adhesin head GIN domain-containing protein" evidence="1">
    <location>
        <begin position="21"/>
        <end position="274"/>
    </location>
</feature>
<dbReference type="AlphaFoldDB" id="E6WTW9"/>
<evidence type="ECO:0000256" key="1">
    <source>
        <dbReference type="SAM" id="SignalP"/>
    </source>
</evidence>
<evidence type="ECO:0000313" key="3">
    <source>
        <dbReference type="Proteomes" id="UP000008632"/>
    </source>
</evidence>
<dbReference type="eggNOG" id="COG3595">
    <property type="taxonomic scope" value="Bacteria"/>
</dbReference>